<keyword evidence="1" id="KW-0489">Methyltransferase</keyword>
<dbReference type="PANTHER" id="PTHR43397:SF1">
    <property type="entry name" value="ERGOTHIONEINE BIOSYNTHESIS PROTEIN 1"/>
    <property type="match status" value="1"/>
</dbReference>
<dbReference type="PANTHER" id="PTHR43397">
    <property type="entry name" value="ERGOTHIONEINE BIOSYNTHESIS PROTEIN 1"/>
    <property type="match status" value="1"/>
</dbReference>
<name>A0A1Q6A3H5_9SPHI</name>
<accession>A0A1Q6A3H5</accession>
<evidence type="ECO:0000259" key="3">
    <source>
        <dbReference type="Pfam" id="PF10017"/>
    </source>
</evidence>
<dbReference type="InterPro" id="IPR051128">
    <property type="entry name" value="EgtD_Methyltrsf_superfamily"/>
</dbReference>
<keyword evidence="2" id="KW-0808">Transferase</keyword>
<evidence type="ECO:0000313" key="4">
    <source>
        <dbReference type="EMBL" id="OKS88556.1"/>
    </source>
</evidence>
<reference evidence="4 5" key="1">
    <citation type="submission" date="2016-11" db="EMBL/GenBank/DDBJ databases">
        <title>Whole Genome Sequencing of Mucilaginibacter polytrichastri RG4-7(T) isolated from the moss sample.</title>
        <authorList>
            <person name="Li Y."/>
        </authorList>
    </citation>
    <scope>NUCLEOTIDE SEQUENCE [LARGE SCALE GENOMIC DNA]</scope>
    <source>
        <strain evidence="4 5">RG4-7</strain>
    </source>
</reference>
<organism evidence="4 5">
    <name type="scientific">Mucilaginibacter polytrichastri</name>
    <dbReference type="NCBI Taxonomy" id="1302689"/>
    <lineage>
        <taxon>Bacteria</taxon>
        <taxon>Pseudomonadati</taxon>
        <taxon>Bacteroidota</taxon>
        <taxon>Sphingobacteriia</taxon>
        <taxon>Sphingobacteriales</taxon>
        <taxon>Sphingobacteriaceae</taxon>
        <taxon>Mucilaginibacter</taxon>
    </lineage>
</organism>
<dbReference type="Gene3D" id="3.40.50.150">
    <property type="entry name" value="Vaccinia Virus protein VP39"/>
    <property type="match status" value="1"/>
</dbReference>
<dbReference type="GO" id="GO:0008168">
    <property type="term" value="F:methyltransferase activity"/>
    <property type="evidence" value="ECO:0007669"/>
    <property type="project" value="UniProtKB-KW"/>
</dbReference>
<sequence length="330" mass="36979">MQATQLQNQQPLTAMDASTSQFYDDVLSGLTSTPKHLDAKYFYDARGDELFQDIMNCEEYYPTDCEMEIFAEQTAGLVNALKADGTPFNLIELGAGDATKSIHLLRGLLDAGVDFTYLPIDISGHVIDSLNETLPAQLPGLQIKGLQGEYFKMLKQAAAGSDKRNVVLFLGSNIGNMPVHEAEDFCKVLHMHLSTGDMALIGIDLKKNPKVILDAYNDKQGITKQFNLNLLDRINRELDADFNTNQFDHYPTYDPETGACKSFLVSLQDQQVNIGGQAISFIKDEYVYMEVSQKYTLEQTRSMAAGACFKPVKDFYDSRKWFLDTIWIAK</sequence>
<dbReference type="Pfam" id="PF10017">
    <property type="entry name" value="Methyltransf_33"/>
    <property type="match status" value="1"/>
</dbReference>
<dbReference type="RefSeq" id="WP_074491122.1">
    <property type="nucleotide sequence ID" value="NZ_FPAM01000011.1"/>
</dbReference>
<dbReference type="InterPro" id="IPR019257">
    <property type="entry name" value="MeTrfase_dom"/>
</dbReference>
<dbReference type="InterPro" id="IPR017804">
    <property type="entry name" value="MeTrfase_EgtD-like"/>
</dbReference>
<dbReference type="OrthoDB" id="5289726at2"/>
<dbReference type="GO" id="GO:0032259">
    <property type="term" value="P:methylation"/>
    <property type="evidence" value="ECO:0007669"/>
    <property type="project" value="UniProtKB-KW"/>
</dbReference>
<dbReference type="PIRSF" id="PIRSF018005">
    <property type="entry name" value="UCP018005"/>
    <property type="match status" value="1"/>
</dbReference>
<evidence type="ECO:0000313" key="5">
    <source>
        <dbReference type="Proteomes" id="UP000186720"/>
    </source>
</evidence>
<comment type="caution">
    <text evidence="4">The sequence shown here is derived from an EMBL/GenBank/DDBJ whole genome shotgun (WGS) entry which is preliminary data.</text>
</comment>
<dbReference type="AlphaFoldDB" id="A0A1Q6A3H5"/>
<dbReference type="STRING" id="1302689.RG47T_4027"/>
<protein>
    <recommendedName>
        <fullName evidence="3">Histidine-specific methyltransferase SAM-dependent domain-containing protein</fullName>
    </recommendedName>
</protein>
<proteinExistence type="predicted"/>
<feature type="domain" description="Histidine-specific methyltransferase SAM-dependent" evidence="3">
    <location>
        <begin position="23"/>
        <end position="326"/>
    </location>
</feature>
<evidence type="ECO:0000256" key="1">
    <source>
        <dbReference type="ARBA" id="ARBA00022603"/>
    </source>
</evidence>
<dbReference type="Proteomes" id="UP000186720">
    <property type="component" value="Unassembled WGS sequence"/>
</dbReference>
<dbReference type="InterPro" id="IPR029063">
    <property type="entry name" value="SAM-dependent_MTases_sf"/>
</dbReference>
<evidence type="ECO:0000256" key="2">
    <source>
        <dbReference type="ARBA" id="ARBA00022679"/>
    </source>
</evidence>
<keyword evidence="5" id="KW-1185">Reference proteome</keyword>
<dbReference type="EMBL" id="MPPL01000001">
    <property type="protein sequence ID" value="OKS88556.1"/>
    <property type="molecule type" value="Genomic_DNA"/>
</dbReference>
<gene>
    <name evidence="4" type="ORF">RG47T_4027</name>
</gene>